<feature type="transmembrane region" description="Helical" evidence="7">
    <location>
        <begin position="515"/>
        <end position="540"/>
    </location>
</feature>
<evidence type="ECO:0000313" key="9">
    <source>
        <dbReference type="Proteomes" id="UP000041254"/>
    </source>
</evidence>
<name>A0A0G4E856_VITBC</name>
<dbReference type="OrthoDB" id="1666796at2759"/>
<dbReference type="Pfam" id="PF02990">
    <property type="entry name" value="EMP70"/>
    <property type="match status" value="1"/>
</dbReference>
<accession>A0A0G4E856</accession>
<evidence type="ECO:0000256" key="6">
    <source>
        <dbReference type="ARBA" id="ARBA00023136"/>
    </source>
</evidence>
<dbReference type="VEuPathDB" id="CryptoDB:Vbra_10809"/>
<comment type="subcellular location">
    <subcellularLocation>
        <location evidence="1">Membrane</location>
        <topology evidence="1">Multi-pass membrane protein</topology>
    </subcellularLocation>
</comment>
<keyword evidence="9" id="KW-1185">Reference proteome</keyword>
<reference evidence="8 9" key="1">
    <citation type="submission" date="2014-11" db="EMBL/GenBank/DDBJ databases">
        <authorList>
            <person name="Zhu J."/>
            <person name="Qi W."/>
            <person name="Song R."/>
        </authorList>
    </citation>
    <scope>NUCLEOTIDE SEQUENCE [LARGE SCALE GENOMIC DNA]</scope>
</reference>
<keyword evidence="6 7" id="KW-0472">Membrane</keyword>
<feature type="transmembrane region" description="Helical" evidence="7">
    <location>
        <begin position="328"/>
        <end position="356"/>
    </location>
</feature>
<sequence>MGRGRILARRPLRPSLAAATSLALLQVTAAFYLPGVAPTEYEEGKKVQLKVNKITSVKTQLPYRYYYLPYCEPENVKESVENLGEILAGDVIETSSYEMKMKEDVQCKILCEKKLDTDKRSLFKEVIDDEYQVNWLIDNLPAATRYEVNRGAQKDFYYTNGFPVGSKAGGKHYLHNHVDIVLKYHQPRKGVEKYRIVGFEVAPHSMLHKNGGCEGVDDLLELDSLSNDQSVAFSYSVKWEPSDVRWASRWDIYLRSQATDDQIHWFSIINSLMIVLFLSGMVAMILLRTLHRDIAKYNEMALAEEAQEETGWKLVHGDVFRKPPHSQILACSAGSGIQILGMTIVLLIFVALGFLSPAYRGSILQAMLLLFTFMGIFAGYTSARFYKMMKGEDWKRTTLLTAFLYPGTVFVIFFVLDLLLWGEQSSGAVPFSTMFALLVLWFGISTPLVFLGAYFGYKAQPISLPVRTNQIPRQIPAQPWFIGPIFTCLVGGVLPFGAVFTELFFIMSSLWQHQFYYLFGFLLLVLVILILTCAEISIALTYFQLASEDYNWWWRSFFASAVSAFYVFLYSVLYFATRLQINKFVSILLYFGYMFIISFSFFLLTGSIGFISTFYFVRAIYGSIKVD</sequence>
<evidence type="ECO:0000256" key="3">
    <source>
        <dbReference type="ARBA" id="ARBA00022692"/>
    </source>
</evidence>
<evidence type="ECO:0000256" key="7">
    <source>
        <dbReference type="RuleBase" id="RU363079"/>
    </source>
</evidence>
<comment type="similarity">
    <text evidence="2 7">Belongs to the nonaspanin (TM9SF) (TC 9.A.2) family.</text>
</comment>
<dbReference type="PhylomeDB" id="A0A0G4E856"/>
<dbReference type="OMA" id="VVGFEVY"/>
<proteinExistence type="inferred from homology"/>
<dbReference type="GO" id="GO:0005737">
    <property type="term" value="C:cytoplasm"/>
    <property type="evidence" value="ECO:0007669"/>
    <property type="project" value="UniProtKB-ARBA"/>
</dbReference>
<evidence type="ECO:0000256" key="1">
    <source>
        <dbReference type="ARBA" id="ARBA00004141"/>
    </source>
</evidence>
<evidence type="ECO:0000256" key="4">
    <source>
        <dbReference type="ARBA" id="ARBA00022729"/>
    </source>
</evidence>
<keyword evidence="5 7" id="KW-1133">Transmembrane helix</keyword>
<dbReference type="Proteomes" id="UP000041254">
    <property type="component" value="Unassembled WGS sequence"/>
</dbReference>
<feature type="transmembrane region" description="Helical" evidence="7">
    <location>
        <begin position="478"/>
        <end position="500"/>
    </location>
</feature>
<dbReference type="GO" id="GO:0072657">
    <property type="term" value="P:protein localization to membrane"/>
    <property type="evidence" value="ECO:0007669"/>
    <property type="project" value="TreeGrafter"/>
</dbReference>
<feature type="transmembrane region" description="Helical" evidence="7">
    <location>
        <begin position="265"/>
        <end position="287"/>
    </location>
</feature>
<feature type="transmembrane region" description="Helical" evidence="7">
    <location>
        <begin position="362"/>
        <end position="381"/>
    </location>
</feature>
<dbReference type="AlphaFoldDB" id="A0A0G4E856"/>
<evidence type="ECO:0000256" key="2">
    <source>
        <dbReference type="ARBA" id="ARBA00005227"/>
    </source>
</evidence>
<keyword evidence="3 7" id="KW-0812">Transmembrane</keyword>
<dbReference type="FunCoup" id="A0A0G4E856">
    <property type="interactions" value="515"/>
</dbReference>
<dbReference type="PANTHER" id="PTHR10766">
    <property type="entry name" value="TRANSMEMBRANE 9 SUPERFAMILY PROTEIN"/>
    <property type="match status" value="1"/>
</dbReference>
<protein>
    <recommendedName>
        <fullName evidence="7">Transmembrane 9 superfamily member</fullName>
    </recommendedName>
</protein>
<feature type="chain" id="PRO_5007354938" description="Transmembrane 9 superfamily member" evidence="7">
    <location>
        <begin position="31"/>
        <end position="627"/>
    </location>
</feature>
<dbReference type="InParanoid" id="A0A0G4E856"/>
<dbReference type="InterPro" id="IPR004240">
    <property type="entry name" value="EMP70"/>
</dbReference>
<evidence type="ECO:0000256" key="5">
    <source>
        <dbReference type="ARBA" id="ARBA00022989"/>
    </source>
</evidence>
<dbReference type="EMBL" id="CDMY01000007">
    <property type="protein sequence ID" value="CEL91649.1"/>
    <property type="molecule type" value="Genomic_DNA"/>
</dbReference>
<feature type="transmembrane region" description="Helical" evidence="7">
    <location>
        <begin position="434"/>
        <end position="457"/>
    </location>
</feature>
<feature type="signal peptide" evidence="7">
    <location>
        <begin position="1"/>
        <end position="30"/>
    </location>
</feature>
<organism evidence="8 9">
    <name type="scientific">Vitrella brassicaformis (strain CCMP3155)</name>
    <dbReference type="NCBI Taxonomy" id="1169540"/>
    <lineage>
        <taxon>Eukaryota</taxon>
        <taxon>Sar</taxon>
        <taxon>Alveolata</taxon>
        <taxon>Colpodellida</taxon>
        <taxon>Vitrellaceae</taxon>
        <taxon>Vitrella</taxon>
    </lineage>
</organism>
<keyword evidence="4 7" id="KW-0732">Signal</keyword>
<dbReference type="GO" id="GO:0016020">
    <property type="term" value="C:membrane"/>
    <property type="evidence" value="ECO:0007669"/>
    <property type="project" value="UniProtKB-SubCell"/>
</dbReference>
<dbReference type="PANTHER" id="PTHR10766:SF111">
    <property type="entry name" value="TRANSMEMBRANE 9 SUPERFAMILY MEMBER 2"/>
    <property type="match status" value="1"/>
</dbReference>
<gene>
    <name evidence="8" type="ORF">Vbra_10809</name>
</gene>
<feature type="transmembrane region" description="Helical" evidence="7">
    <location>
        <begin position="587"/>
        <end position="617"/>
    </location>
</feature>
<feature type="transmembrane region" description="Helical" evidence="7">
    <location>
        <begin position="552"/>
        <end position="575"/>
    </location>
</feature>
<feature type="transmembrane region" description="Helical" evidence="7">
    <location>
        <begin position="402"/>
        <end position="422"/>
    </location>
</feature>
<evidence type="ECO:0000313" key="8">
    <source>
        <dbReference type="EMBL" id="CEL91649.1"/>
    </source>
</evidence>